<gene>
    <name evidence="2" type="ORF">BJG266_LOCUS19284</name>
    <name evidence="3" type="ORF">BJG266_LOCUS19348</name>
    <name evidence="4" type="ORF">QVE165_LOCUS24064</name>
    <name evidence="5" type="ORF">QVE165_LOCUS55457</name>
</gene>
<dbReference type="EMBL" id="CAJNOI010000103">
    <property type="protein sequence ID" value="CAF1063217.1"/>
    <property type="molecule type" value="Genomic_DNA"/>
</dbReference>
<feature type="transmembrane region" description="Helical" evidence="1">
    <location>
        <begin position="84"/>
        <end position="111"/>
    </location>
</feature>
<dbReference type="Proteomes" id="UP000663832">
    <property type="component" value="Unassembled WGS sequence"/>
</dbReference>
<keyword evidence="1" id="KW-0812">Transmembrane</keyword>
<accession>A0A814U535</accession>
<dbReference type="EMBL" id="CAJNOM010000166">
    <property type="protein sequence ID" value="CAF1169981.1"/>
    <property type="molecule type" value="Genomic_DNA"/>
</dbReference>
<evidence type="ECO:0000313" key="4">
    <source>
        <dbReference type="EMBL" id="CAF1169981.1"/>
    </source>
</evidence>
<dbReference type="EMBL" id="CAJNOI010000103">
    <property type="protein sequence ID" value="CAF1064392.1"/>
    <property type="molecule type" value="Genomic_DNA"/>
</dbReference>
<dbReference type="EMBL" id="CAJNOM010001813">
    <property type="protein sequence ID" value="CAF1619701.1"/>
    <property type="molecule type" value="Genomic_DNA"/>
</dbReference>
<sequence length="199" mass="22991">MYAPRAKFERIYVVSPIKVAIIFLTSLHCLFLFVAFLTSFWIQTNRGHYGPLYSCEKRSHSNHGFITSITMECHQNGFLYDTKIFSIPLTIILLIVSFFLSFISVITANLSFVRKTFSTRHRYWLCTILLLLFATLIDCFILVFIPLSYRFEIYHFQWAYGVHCGATLFISVSLIAAILTSNIDDVHYIEAIDDSAVEK</sequence>
<evidence type="ECO:0000313" key="6">
    <source>
        <dbReference type="Proteomes" id="UP000663832"/>
    </source>
</evidence>
<evidence type="ECO:0000313" key="3">
    <source>
        <dbReference type="EMBL" id="CAF1064392.1"/>
    </source>
</evidence>
<feature type="transmembrane region" description="Helical" evidence="1">
    <location>
        <begin position="123"/>
        <end position="145"/>
    </location>
</feature>
<organism evidence="4 6">
    <name type="scientific">Adineta steineri</name>
    <dbReference type="NCBI Taxonomy" id="433720"/>
    <lineage>
        <taxon>Eukaryota</taxon>
        <taxon>Metazoa</taxon>
        <taxon>Spiralia</taxon>
        <taxon>Gnathifera</taxon>
        <taxon>Rotifera</taxon>
        <taxon>Eurotatoria</taxon>
        <taxon>Bdelloidea</taxon>
        <taxon>Adinetida</taxon>
        <taxon>Adinetidae</taxon>
        <taxon>Adineta</taxon>
    </lineage>
</organism>
<keyword evidence="1" id="KW-1133">Transmembrane helix</keyword>
<proteinExistence type="predicted"/>
<feature type="transmembrane region" description="Helical" evidence="1">
    <location>
        <begin position="21"/>
        <end position="42"/>
    </location>
</feature>
<protein>
    <submittedName>
        <fullName evidence="4">Uncharacterized protein</fullName>
    </submittedName>
</protein>
<evidence type="ECO:0000256" key="1">
    <source>
        <dbReference type="SAM" id="Phobius"/>
    </source>
</evidence>
<keyword evidence="1" id="KW-0472">Membrane</keyword>
<keyword evidence="6" id="KW-1185">Reference proteome</keyword>
<dbReference type="OrthoDB" id="10016327at2759"/>
<feature type="transmembrane region" description="Helical" evidence="1">
    <location>
        <begin position="157"/>
        <end position="179"/>
    </location>
</feature>
<evidence type="ECO:0000313" key="2">
    <source>
        <dbReference type="EMBL" id="CAF1063217.1"/>
    </source>
</evidence>
<dbReference type="AlphaFoldDB" id="A0A814U535"/>
<dbReference type="Proteomes" id="UP000663877">
    <property type="component" value="Unassembled WGS sequence"/>
</dbReference>
<reference evidence="4" key="1">
    <citation type="submission" date="2021-02" db="EMBL/GenBank/DDBJ databases">
        <authorList>
            <person name="Nowell W R."/>
        </authorList>
    </citation>
    <scope>NUCLEOTIDE SEQUENCE</scope>
</reference>
<name>A0A814U535_9BILA</name>
<comment type="caution">
    <text evidence="4">The sequence shown here is derived from an EMBL/GenBank/DDBJ whole genome shotgun (WGS) entry which is preliminary data.</text>
</comment>
<evidence type="ECO:0000313" key="5">
    <source>
        <dbReference type="EMBL" id="CAF1619701.1"/>
    </source>
</evidence>